<dbReference type="Gene3D" id="3.30.70.2520">
    <property type="match status" value="2"/>
</dbReference>
<dbReference type="EMBL" id="AMBO01000412">
    <property type="protein sequence ID" value="EKC97408.1"/>
    <property type="molecule type" value="Genomic_DNA"/>
</dbReference>
<accession>K1W6J2</accession>
<dbReference type="PANTHER" id="PTHR43762">
    <property type="entry name" value="L-GULONOLACTONE OXIDASE"/>
    <property type="match status" value="1"/>
</dbReference>
<dbReference type="eggNOG" id="KOG4730">
    <property type="taxonomic scope" value="Eukaryota"/>
</dbReference>
<dbReference type="EC" id="1.1.3.37" evidence="2"/>
<dbReference type="InterPro" id="IPR016166">
    <property type="entry name" value="FAD-bd_PCMH"/>
</dbReference>
<dbReference type="InterPro" id="IPR010031">
    <property type="entry name" value="FAD_lactone_oxidase-like"/>
</dbReference>
<evidence type="ECO:0000256" key="1">
    <source>
        <dbReference type="ARBA" id="ARBA00005083"/>
    </source>
</evidence>
<dbReference type="OMA" id="FGVPGPW"/>
<dbReference type="GO" id="GO:0016020">
    <property type="term" value="C:membrane"/>
    <property type="evidence" value="ECO:0007669"/>
    <property type="project" value="InterPro"/>
</dbReference>
<dbReference type="PANTHER" id="PTHR43762:SF1">
    <property type="entry name" value="D-ARABINONO-1,4-LACTONE OXIDASE"/>
    <property type="match status" value="1"/>
</dbReference>
<dbReference type="Gene3D" id="1.10.45.10">
    <property type="entry name" value="Vanillyl-alcohol Oxidase, Chain A, domain 4"/>
    <property type="match status" value="1"/>
</dbReference>
<evidence type="ECO:0000256" key="5">
    <source>
        <dbReference type="SAM" id="MobiDB-lite"/>
    </source>
</evidence>
<protein>
    <recommendedName>
        <fullName evidence="2">D-arabinono-1,4-lactone oxidase</fullName>
        <ecNumber evidence="2">1.1.3.37</ecNumber>
    </recommendedName>
    <alternativeName>
        <fullName evidence="4">L-galactono-gamma-lactone oxidase</fullName>
    </alternativeName>
</protein>
<feature type="domain" description="FAD-binding PCMH-type" evidence="6">
    <location>
        <begin position="60"/>
        <end position="234"/>
    </location>
</feature>
<dbReference type="InterPro" id="IPR016167">
    <property type="entry name" value="FAD-bd_PCMH_sub1"/>
</dbReference>
<name>K1W6J2_TRIAC</name>
<dbReference type="PIRSF" id="PIRSF000136">
    <property type="entry name" value="LGO_GLO"/>
    <property type="match status" value="1"/>
</dbReference>
<dbReference type="FunCoup" id="K1W6J2">
    <property type="interactions" value="306"/>
</dbReference>
<dbReference type="UniPathway" id="UPA00771">
    <property type="reaction ID" value="UER00766"/>
</dbReference>
<dbReference type="InterPro" id="IPR006094">
    <property type="entry name" value="Oxid_FAD_bind_N"/>
</dbReference>
<evidence type="ECO:0000259" key="6">
    <source>
        <dbReference type="PROSITE" id="PS51387"/>
    </source>
</evidence>
<dbReference type="GO" id="GO:0071949">
    <property type="term" value="F:FAD binding"/>
    <property type="evidence" value="ECO:0007669"/>
    <property type="project" value="InterPro"/>
</dbReference>
<evidence type="ECO:0000256" key="3">
    <source>
        <dbReference type="ARBA" id="ARBA00023002"/>
    </source>
</evidence>
<comment type="pathway">
    <text evidence="1">Cofactor biosynthesis; D-erythroascorbate biosynthesis; dehydro-D-arabinono-1,4-lactone from D-arabinose: step 2/2.</text>
</comment>
<dbReference type="GO" id="GO:0003885">
    <property type="term" value="F:D-arabinono-1,4-lactone oxidase activity"/>
    <property type="evidence" value="ECO:0007669"/>
    <property type="project" value="UniProtKB-EC"/>
</dbReference>
<evidence type="ECO:0000313" key="8">
    <source>
        <dbReference type="Proteomes" id="UP000006757"/>
    </source>
</evidence>
<dbReference type="STRING" id="1220162.K1W6J2"/>
<dbReference type="Pfam" id="PF01565">
    <property type="entry name" value="FAD_binding_4"/>
    <property type="match status" value="1"/>
</dbReference>
<dbReference type="InParanoid" id="K1W6J2"/>
<dbReference type="Gene3D" id="3.30.43.10">
    <property type="entry name" value="Uridine Diphospho-n-acetylenolpyruvylglucosamine Reductase, domain 2"/>
    <property type="match status" value="1"/>
</dbReference>
<dbReference type="InterPro" id="IPR016171">
    <property type="entry name" value="Vanillyl_alc_oxidase_C-sub2"/>
</dbReference>
<organism evidence="7 8">
    <name type="scientific">Trichosporon asahii var. asahii (strain CBS 8904)</name>
    <name type="common">Yeast</name>
    <dbReference type="NCBI Taxonomy" id="1220162"/>
    <lineage>
        <taxon>Eukaryota</taxon>
        <taxon>Fungi</taxon>
        <taxon>Dikarya</taxon>
        <taxon>Basidiomycota</taxon>
        <taxon>Agaricomycotina</taxon>
        <taxon>Tremellomycetes</taxon>
        <taxon>Trichosporonales</taxon>
        <taxon>Trichosporonaceae</taxon>
        <taxon>Trichosporon</taxon>
    </lineage>
</organism>
<keyword evidence="8" id="KW-1185">Reference proteome</keyword>
<dbReference type="AlphaFoldDB" id="K1W6J2"/>
<dbReference type="HOGENOM" id="CLU_003896_4_0_1"/>
<dbReference type="Proteomes" id="UP000006757">
    <property type="component" value="Unassembled WGS sequence"/>
</dbReference>
<dbReference type="Gene3D" id="3.30.465.10">
    <property type="match status" value="1"/>
</dbReference>
<reference evidence="7 8" key="1">
    <citation type="journal article" date="2012" name="Eukaryot. Cell">
        <title>Genome sequence of the Trichosporon asahii environmental strain CBS 8904.</title>
        <authorList>
            <person name="Yang R.Y."/>
            <person name="Li H.T."/>
            <person name="Zhu H."/>
            <person name="Zhou G.P."/>
            <person name="Wang M."/>
            <person name="Wang L."/>
        </authorList>
    </citation>
    <scope>NUCLEOTIDE SEQUENCE [LARGE SCALE GENOMIC DNA]</scope>
    <source>
        <strain evidence="7 8">CBS 8904</strain>
    </source>
</reference>
<dbReference type="SUPFAM" id="SSF56176">
    <property type="entry name" value="FAD-binding/transporter-associated domain-like"/>
    <property type="match status" value="1"/>
</dbReference>
<dbReference type="GO" id="GO:0005739">
    <property type="term" value="C:mitochondrion"/>
    <property type="evidence" value="ECO:0007669"/>
    <property type="project" value="TreeGrafter"/>
</dbReference>
<evidence type="ECO:0000256" key="2">
    <source>
        <dbReference type="ARBA" id="ARBA00013136"/>
    </source>
</evidence>
<dbReference type="PROSITE" id="PS51387">
    <property type="entry name" value="FAD_PCMH"/>
    <property type="match status" value="1"/>
</dbReference>
<sequence length="622" mass="69694">MASTSGPTPNTTAFPVSQSSVPATLTTDLEKIDTDLLERNLEALIEPPANAFFTNWARTFECRPERVYAPRTPEQCRQIVELARRLGKSLHPVGVGHSPSDLGCTNGWLVRMEGVNGALQISAKNETANFRAGTTLHAVHAALMKNDPPLALRNLGSISDQTIAGLISTASHGSGVQYPVVSEDVVSLLLVLPLPGAPVVRVSRSQDPELFRASQCGLGATGLILEVEMRVEPSYRLKEVKEGRPVDEVLDNLDTIKGSAQHVRVWWYPEGGMVVARANRTYEPAQPVKSWWGEFLGFHVTQFLLFVSRYVRSFTPYVGKWAWNLAKAGGTTIDEGYRVFNFDCLVSLPHLSAASTVLSQAKADSQFPQYTSEYALPSSAAVPVLKALREYLADMRRDGLYPHFPVEIRWSGPDDIWWGEFLGFHVTQFFLFVSRYVRCFTPYVGKWAWNLAKAGGTTIDEGYRVFNFDCLYTSEYALPSSAAVPVLKALREYLADMRRDGLYPHFPVEIRWSGPDDIPMSPSYGRETCWIGIVQYRPYGLAVPYRKFQAGFAKICAEHGGRPHWAKEHDLGPKEIEAMYEKSGQWKDVVKRVDPEGVLRNEYIRRHFEGDAIPARLFKKRQ</sequence>
<dbReference type="InterPro" id="IPR016169">
    <property type="entry name" value="FAD-bd_PCMH_sub2"/>
</dbReference>
<keyword evidence="3" id="KW-0560">Oxidoreductase</keyword>
<proteinExistence type="predicted"/>
<dbReference type="InterPro" id="IPR036318">
    <property type="entry name" value="FAD-bd_PCMH-like_sf"/>
</dbReference>
<evidence type="ECO:0000313" key="7">
    <source>
        <dbReference type="EMBL" id="EKC97408.1"/>
    </source>
</evidence>
<evidence type="ECO:0000256" key="4">
    <source>
        <dbReference type="ARBA" id="ARBA00033418"/>
    </source>
</evidence>
<dbReference type="InterPro" id="IPR007173">
    <property type="entry name" value="ALO_C"/>
</dbReference>
<gene>
    <name evidence="7" type="ORF">A1Q2_08331</name>
</gene>
<dbReference type="Pfam" id="PF04030">
    <property type="entry name" value="ALO"/>
    <property type="match status" value="2"/>
</dbReference>
<dbReference type="OrthoDB" id="610608at2759"/>
<comment type="caution">
    <text evidence="7">The sequence shown here is derived from an EMBL/GenBank/DDBJ whole genome shotgun (WGS) entry which is preliminary data.</text>
</comment>
<feature type="region of interest" description="Disordered" evidence="5">
    <location>
        <begin position="1"/>
        <end position="20"/>
    </location>
</feature>